<keyword evidence="2" id="KW-1185">Reference proteome</keyword>
<evidence type="ECO:0000313" key="2">
    <source>
        <dbReference type="Proteomes" id="UP000215914"/>
    </source>
</evidence>
<reference evidence="1" key="2">
    <citation type="submission" date="2020-06" db="EMBL/GenBank/DDBJ databases">
        <title>Helianthus annuus Genome sequencing and assembly Release 2.</title>
        <authorList>
            <person name="Gouzy J."/>
            <person name="Langlade N."/>
            <person name="Munos S."/>
        </authorList>
    </citation>
    <scope>NUCLEOTIDE SEQUENCE</scope>
    <source>
        <tissue evidence="1">Leaves</tissue>
    </source>
</reference>
<sequence>MVKKRKTRTSILGETCIKVKQKRSYNKLMVLSQVTIHPNKLSYYPTFRSEPIKGLNQ</sequence>
<gene>
    <name evidence="1" type="ORF">HanXRQr2_Chr15g0681401</name>
</gene>
<proteinExistence type="predicted"/>
<dbReference type="AlphaFoldDB" id="A0A9K3E028"/>
<evidence type="ECO:0000313" key="1">
    <source>
        <dbReference type="EMBL" id="KAF5763536.1"/>
    </source>
</evidence>
<accession>A0A9K3E028</accession>
<reference evidence="1" key="1">
    <citation type="journal article" date="2017" name="Nature">
        <title>The sunflower genome provides insights into oil metabolism, flowering and Asterid evolution.</title>
        <authorList>
            <person name="Badouin H."/>
            <person name="Gouzy J."/>
            <person name="Grassa C.J."/>
            <person name="Murat F."/>
            <person name="Staton S.E."/>
            <person name="Cottret L."/>
            <person name="Lelandais-Briere C."/>
            <person name="Owens G.L."/>
            <person name="Carrere S."/>
            <person name="Mayjonade B."/>
            <person name="Legrand L."/>
            <person name="Gill N."/>
            <person name="Kane N.C."/>
            <person name="Bowers J.E."/>
            <person name="Hubner S."/>
            <person name="Bellec A."/>
            <person name="Berard A."/>
            <person name="Berges H."/>
            <person name="Blanchet N."/>
            <person name="Boniface M.C."/>
            <person name="Brunel D."/>
            <person name="Catrice O."/>
            <person name="Chaidir N."/>
            <person name="Claudel C."/>
            <person name="Donnadieu C."/>
            <person name="Faraut T."/>
            <person name="Fievet G."/>
            <person name="Helmstetter N."/>
            <person name="King M."/>
            <person name="Knapp S.J."/>
            <person name="Lai Z."/>
            <person name="Le Paslier M.C."/>
            <person name="Lippi Y."/>
            <person name="Lorenzon L."/>
            <person name="Mandel J.R."/>
            <person name="Marage G."/>
            <person name="Marchand G."/>
            <person name="Marquand E."/>
            <person name="Bret-Mestries E."/>
            <person name="Morien E."/>
            <person name="Nambeesan S."/>
            <person name="Nguyen T."/>
            <person name="Pegot-Espagnet P."/>
            <person name="Pouilly N."/>
            <person name="Raftis F."/>
            <person name="Sallet E."/>
            <person name="Schiex T."/>
            <person name="Thomas J."/>
            <person name="Vandecasteele C."/>
            <person name="Vares D."/>
            <person name="Vear F."/>
            <person name="Vautrin S."/>
            <person name="Crespi M."/>
            <person name="Mangin B."/>
            <person name="Burke J.M."/>
            <person name="Salse J."/>
            <person name="Munos S."/>
            <person name="Vincourt P."/>
            <person name="Rieseberg L.H."/>
            <person name="Langlade N.B."/>
        </authorList>
    </citation>
    <scope>NUCLEOTIDE SEQUENCE</scope>
    <source>
        <tissue evidence="1">Leaves</tissue>
    </source>
</reference>
<dbReference type="EMBL" id="MNCJ02000330">
    <property type="protein sequence ID" value="KAF5763536.1"/>
    <property type="molecule type" value="Genomic_DNA"/>
</dbReference>
<organism evidence="1 2">
    <name type="scientific">Helianthus annuus</name>
    <name type="common">Common sunflower</name>
    <dbReference type="NCBI Taxonomy" id="4232"/>
    <lineage>
        <taxon>Eukaryota</taxon>
        <taxon>Viridiplantae</taxon>
        <taxon>Streptophyta</taxon>
        <taxon>Embryophyta</taxon>
        <taxon>Tracheophyta</taxon>
        <taxon>Spermatophyta</taxon>
        <taxon>Magnoliopsida</taxon>
        <taxon>eudicotyledons</taxon>
        <taxon>Gunneridae</taxon>
        <taxon>Pentapetalae</taxon>
        <taxon>asterids</taxon>
        <taxon>campanulids</taxon>
        <taxon>Asterales</taxon>
        <taxon>Asteraceae</taxon>
        <taxon>Asteroideae</taxon>
        <taxon>Heliantheae alliance</taxon>
        <taxon>Heliantheae</taxon>
        <taxon>Helianthus</taxon>
    </lineage>
</organism>
<protein>
    <submittedName>
        <fullName evidence="1">Uncharacterized protein</fullName>
    </submittedName>
</protein>
<dbReference type="Gramene" id="mRNA:HanXRQr2_Chr15g0681401">
    <property type="protein sequence ID" value="CDS:HanXRQr2_Chr15g0681401.1"/>
    <property type="gene ID" value="HanXRQr2_Chr15g0681401"/>
</dbReference>
<name>A0A9K3E028_HELAN</name>
<comment type="caution">
    <text evidence="1">The sequence shown here is derived from an EMBL/GenBank/DDBJ whole genome shotgun (WGS) entry which is preliminary data.</text>
</comment>
<dbReference type="Proteomes" id="UP000215914">
    <property type="component" value="Unassembled WGS sequence"/>
</dbReference>